<dbReference type="PROSITE" id="PS50109">
    <property type="entry name" value="HIS_KIN"/>
    <property type="match status" value="1"/>
</dbReference>
<dbReference type="Pfam" id="PF00512">
    <property type="entry name" value="HisKA"/>
    <property type="match status" value="1"/>
</dbReference>
<dbReference type="PRINTS" id="PR00344">
    <property type="entry name" value="BCTRLSENSOR"/>
</dbReference>
<dbReference type="InterPro" id="IPR003661">
    <property type="entry name" value="HisK_dim/P_dom"/>
</dbReference>
<keyword evidence="4" id="KW-1003">Cell membrane</keyword>
<feature type="transmembrane region" description="Helical" evidence="14">
    <location>
        <begin position="12"/>
        <end position="36"/>
    </location>
</feature>
<dbReference type="InterPro" id="IPR003660">
    <property type="entry name" value="HAMP_dom"/>
</dbReference>
<dbReference type="EC" id="2.7.13.3" evidence="3"/>
<evidence type="ECO:0000256" key="11">
    <source>
        <dbReference type="ARBA" id="ARBA00022989"/>
    </source>
</evidence>
<comment type="catalytic activity">
    <reaction evidence="1">
        <text>ATP + protein L-histidine = ADP + protein N-phospho-L-histidine.</text>
        <dbReference type="EC" id="2.7.13.3"/>
    </reaction>
</comment>
<comment type="subcellular location">
    <subcellularLocation>
        <location evidence="2">Cell membrane</location>
        <topology evidence="2">Multi-pass membrane protein</topology>
    </subcellularLocation>
</comment>
<evidence type="ECO:0000256" key="12">
    <source>
        <dbReference type="ARBA" id="ARBA00023012"/>
    </source>
</evidence>
<dbReference type="Gene3D" id="6.10.340.10">
    <property type="match status" value="1"/>
</dbReference>
<evidence type="ECO:0000256" key="13">
    <source>
        <dbReference type="ARBA" id="ARBA00023136"/>
    </source>
</evidence>
<protein>
    <recommendedName>
        <fullName evidence="3">histidine kinase</fullName>
        <ecNumber evidence="3">2.7.13.3</ecNumber>
    </recommendedName>
</protein>
<keyword evidence="13 14" id="KW-0472">Membrane</keyword>
<evidence type="ECO:0000256" key="6">
    <source>
        <dbReference type="ARBA" id="ARBA00022679"/>
    </source>
</evidence>
<organism evidence="17 18">
    <name type="scientific">Halobacillus shinanisalinarum</name>
    <dbReference type="NCBI Taxonomy" id="2932258"/>
    <lineage>
        <taxon>Bacteria</taxon>
        <taxon>Bacillati</taxon>
        <taxon>Bacillota</taxon>
        <taxon>Bacilli</taxon>
        <taxon>Bacillales</taxon>
        <taxon>Bacillaceae</taxon>
        <taxon>Halobacillus</taxon>
    </lineage>
</organism>
<dbReference type="SUPFAM" id="SSF47384">
    <property type="entry name" value="Homodimeric domain of signal transducing histidine kinase"/>
    <property type="match status" value="1"/>
</dbReference>
<evidence type="ECO:0000256" key="10">
    <source>
        <dbReference type="ARBA" id="ARBA00022840"/>
    </source>
</evidence>
<keyword evidence="12" id="KW-0902">Two-component regulatory system</keyword>
<feature type="domain" description="HAMP" evidence="16">
    <location>
        <begin position="85"/>
        <end position="137"/>
    </location>
</feature>
<dbReference type="PANTHER" id="PTHR45528:SF1">
    <property type="entry name" value="SENSOR HISTIDINE KINASE CPXA"/>
    <property type="match status" value="1"/>
</dbReference>
<dbReference type="PANTHER" id="PTHR45528">
    <property type="entry name" value="SENSOR HISTIDINE KINASE CPXA"/>
    <property type="match status" value="1"/>
</dbReference>
<evidence type="ECO:0000256" key="5">
    <source>
        <dbReference type="ARBA" id="ARBA00022553"/>
    </source>
</evidence>
<evidence type="ECO:0000313" key="18">
    <source>
        <dbReference type="Proteomes" id="UP000831880"/>
    </source>
</evidence>
<evidence type="ECO:0000313" key="17">
    <source>
        <dbReference type="EMBL" id="UOQ94726.1"/>
    </source>
</evidence>
<feature type="domain" description="Histidine kinase" evidence="15">
    <location>
        <begin position="145"/>
        <end position="359"/>
    </location>
</feature>
<evidence type="ECO:0000256" key="4">
    <source>
        <dbReference type="ARBA" id="ARBA00022475"/>
    </source>
</evidence>
<reference evidence="17 18" key="1">
    <citation type="submission" date="2022-04" db="EMBL/GenBank/DDBJ databases">
        <title>Halobacillus sp. isolated from saltern.</title>
        <authorList>
            <person name="Won M."/>
            <person name="Lee C.-M."/>
            <person name="Woen H.-Y."/>
            <person name="Kwon S.-W."/>
        </authorList>
    </citation>
    <scope>NUCLEOTIDE SEQUENCE [LARGE SCALE GENOMIC DNA]</scope>
    <source>
        <strain evidence="17 18">SSTM10-2</strain>
    </source>
</reference>
<dbReference type="GO" id="GO:0005524">
    <property type="term" value="F:ATP binding"/>
    <property type="evidence" value="ECO:0007669"/>
    <property type="project" value="UniProtKB-KW"/>
</dbReference>
<dbReference type="Proteomes" id="UP000831880">
    <property type="component" value="Chromosome"/>
</dbReference>
<dbReference type="InterPro" id="IPR036890">
    <property type="entry name" value="HATPase_C_sf"/>
</dbReference>
<dbReference type="CDD" id="cd00075">
    <property type="entry name" value="HATPase"/>
    <property type="match status" value="1"/>
</dbReference>
<evidence type="ECO:0000259" key="15">
    <source>
        <dbReference type="PROSITE" id="PS50109"/>
    </source>
</evidence>
<dbReference type="SUPFAM" id="SSF55874">
    <property type="entry name" value="ATPase domain of HSP90 chaperone/DNA topoisomerase II/histidine kinase"/>
    <property type="match status" value="1"/>
</dbReference>
<evidence type="ECO:0000256" key="7">
    <source>
        <dbReference type="ARBA" id="ARBA00022692"/>
    </source>
</evidence>
<dbReference type="InterPro" id="IPR003594">
    <property type="entry name" value="HATPase_dom"/>
</dbReference>
<dbReference type="SUPFAM" id="SSF158472">
    <property type="entry name" value="HAMP domain-like"/>
    <property type="match status" value="1"/>
</dbReference>
<dbReference type="InterPro" id="IPR036097">
    <property type="entry name" value="HisK_dim/P_sf"/>
</dbReference>
<evidence type="ECO:0000256" key="8">
    <source>
        <dbReference type="ARBA" id="ARBA00022741"/>
    </source>
</evidence>
<dbReference type="Gene3D" id="3.30.565.10">
    <property type="entry name" value="Histidine kinase-like ATPase, C-terminal domain"/>
    <property type="match status" value="1"/>
</dbReference>
<dbReference type="Gene3D" id="1.10.287.130">
    <property type="match status" value="1"/>
</dbReference>
<accession>A0ABY4H355</accession>
<keyword evidence="6" id="KW-0808">Transferase</keyword>
<dbReference type="InterPro" id="IPR050398">
    <property type="entry name" value="HssS/ArlS-like"/>
</dbReference>
<dbReference type="SMART" id="SM00304">
    <property type="entry name" value="HAMP"/>
    <property type="match status" value="1"/>
</dbReference>
<evidence type="ECO:0000256" key="1">
    <source>
        <dbReference type="ARBA" id="ARBA00000085"/>
    </source>
</evidence>
<keyword evidence="8" id="KW-0547">Nucleotide-binding</keyword>
<name>A0ABY4H355_9BACI</name>
<keyword evidence="9" id="KW-0418">Kinase</keyword>
<keyword evidence="10 17" id="KW-0067">ATP-binding</keyword>
<dbReference type="SMART" id="SM00387">
    <property type="entry name" value="HATPase_c"/>
    <property type="match status" value="1"/>
</dbReference>
<dbReference type="InterPro" id="IPR004358">
    <property type="entry name" value="Sig_transdc_His_kin-like_C"/>
</dbReference>
<gene>
    <name evidence="17" type="ORF">MUO14_07225</name>
</gene>
<keyword evidence="5" id="KW-0597">Phosphoprotein</keyword>
<keyword evidence="18" id="KW-1185">Reference proteome</keyword>
<evidence type="ECO:0000256" key="9">
    <source>
        <dbReference type="ARBA" id="ARBA00022777"/>
    </source>
</evidence>
<feature type="transmembrane region" description="Helical" evidence="14">
    <location>
        <begin position="64"/>
        <end position="83"/>
    </location>
</feature>
<keyword evidence="7 14" id="KW-0812">Transmembrane</keyword>
<evidence type="ECO:0000256" key="2">
    <source>
        <dbReference type="ARBA" id="ARBA00004651"/>
    </source>
</evidence>
<evidence type="ECO:0000256" key="14">
    <source>
        <dbReference type="SAM" id="Phobius"/>
    </source>
</evidence>
<proteinExistence type="predicted"/>
<dbReference type="Pfam" id="PF00672">
    <property type="entry name" value="HAMP"/>
    <property type="match status" value="1"/>
</dbReference>
<dbReference type="PROSITE" id="PS50885">
    <property type="entry name" value="HAMP"/>
    <property type="match status" value="1"/>
</dbReference>
<sequence length="365" mass="41915">MFIKRSWLPKQFLWRLTLLNIAVISAFIVLSSWAIYNTACFLVDGMATMNEYKQSQFNSTLSHYLWIFSLIAIVSGSMIHFYLTKKLIRPLRELIESTKSMKRGHYPSPIESKSEDETGQLIVQFNGLVQQLQNNQQHRQKLVSDLSHEFRTPLSNLNGYLSALKNGVIEGDQHLYQSLYEESKRLTKMLEQLEQLKEWDYVSAQTFSKKEAVDMALLIDQSVEMFRWSLKTARISVDVQADHEMVSVYNEGIPQVVSNLLDNAIRYYWGTGPILIKGESLESEYKVSVTGPGQPIPTVKQEKIFERFYRIDSSRNRETGGTGLGLAITKEIVEHHNGRVGIRSQGNHHTFWFTLPLSGTDRART</sequence>
<dbReference type="CDD" id="cd06225">
    <property type="entry name" value="HAMP"/>
    <property type="match status" value="1"/>
</dbReference>
<dbReference type="Pfam" id="PF02518">
    <property type="entry name" value="HATPase_c"/>
    <property type="match status" value="1"/>
</dbReference>
<evidence type="ECO:0000256" key="3">
    <source>
        <dbReference type="ARBA" id="ARBA00012438"/>
    </source>
</evidence>
<dbReference type="RefSeq" id="WP_244754569.1">
    <property type="nucleotide sequence ID" value="NZ_CP095074.1"/>
</dbReference>
<dbReference type="CDD" id="cd00082">
    <property type="entry name" value="HisKA"/>
    <property type="match status" value="1"/>
</dbReference>
<dbReference type="EMBL" id="CP095074">
    <property type="protein sequence ID" value="UOQ94726.1"/>
    <property type="molecule type" value="Genomic_DNA"/>
</dbReference>
<evidence type="ECO:0000259" key="16">
    <source>
        <dbReference type="PROSITE" id="PS50885"/>
    </source>
</evidence>
<keyword evidence="11 14" id="KW-1133">Transmembrane helix</keyword>
<dbReference type="SMART" id="SM00388">
    <property type="entry name" value="HisKA"/>
    <property type="match status" value="1"/>
</dbReference>
<dbReference type="InterPro" id="IPR005467">
    <property type="entry name" value="His_kinase_dom"/>
</dbReference>